<dbReference type="SUPFAM" id="SSF46689">
    <property type="entry name" value="Homeodomain-like"/>
    <property type="match status" value="1"/>
</dbReference>
<organism evidence="4 5">
    <name type="scientific">candidate division WOR-3 bacterium</name>
    <dbReference type="NCBI Taxonomy" id="2052148"/>
    <lineage>
        <taxon>Bacteria</taxon>
        <taxon>Bacteria division WOR-3</taxon>
    </lineage>
</organism>
<feature type="DNA-binding region" description="H-T-H motif" evidence="2">
    <location>
        <begin position="30"/>
        <end position="49"/>
    </location>
</feature>
<gene>
    <name evidence="4" type="ORF">DRP53_04540</name>
</gene>
<evidence type="ECO:0000256" key="1">
    <source>
        <dbReference type="ARBA" id="ARBA00023125"/>
    </source>
</evidence>
<name>A0A660SJ48_UNCW3</name>
<dbReference type="GO" id="GO:0003677">
    <property type="term" value="F:DNA binding"/>
    <property type="evidence" value="ECO:0007669"/>
    <property type="project" value="UniProtKB-UniRule"/>
</dbReference>
<sequence length="195" mass="22457">MVSGGSDDTRSSIIGAAQSLFARFGFRKTTVDEIAKAAHRTKSSVYRYFRSKEDIFRTIVEEENQMLRKVIQKVIEAEDDPKAKLRSYVLVRMKILTELSNFYSALRDEYLERYPFIMKIRESYLSDEVQLIKEILNSGIERGVFEIKDVELTAFTIAVALRGLEYPLIKKAGFLENGKGFDSLLDILFYGIVKR</sequence>
<dbReference type="Proteomes" id="UP000268469">
    <property type="component" value="Unassembled WGS sequence"/>
</dbReference>
<dbReference type="EMBL" id="QNBE01000035">
    <property type="protein sequence ID" value="RKX70562.1"/>
    <property type="molecule type" value="Genomic_DNA"/>
</dbReference>
<dbReference type="PROSITE" id="PS50977">
    <property type="entry name" value="HTH_TETR_2"/>
    <property type="match status" value="1"/>
</dbReference>
<evidence type="ECO:0000313" key="5">
    <source>
        <dbReference type="Proteomes" id="UP000268469"/>
    </source>
</evidence>
<proteinExistence type="predicted"/>
<dbReference type="Gene3D" id="1.10.10.60">
    <property type="entry name" value="Homeodomain-like"/>
    <property type="match status" value="1"/>
</dbReference>
<keyword evidence="1 2" id="KW-0238">DNA-binding</keyword>
<evidence type="ECO:0000313" key="4">
    <source>
        <dbReference type="EMBL" id="RKX70562.1"/>
    </source>
</evidence>
<reference evidence="4 5" key="1">
    <citation type="submission" date="2018-06" db="EMBL/GenBank/DDBJ databases">
        <title>Extensive metabolic versatility and redundancy in microbially diverse, dynamic hydrothermal sediments.</title>
        <authorList>
            <person name="Dombrowski N."/>
            <person name="Teske A."/>
            <person name="Baker B.J."/>
        </authorList>
    </citation>
    <scope>NUCLEOTIDE SEQUENCE [LARGE SCALE GENOMIC DNA]</scope>
    <source>
        <strain evidence="4">B36_G15</strain>
    </source>
</reference>
<accession>A0A660SJ48</accession>
<dbReference type="InterPro" id="IPR050109">
    <property type="entry name" value="HTH-type_TetR-like_transc_reg"/>
</dbReference>
<dbReference type="InterPro" id="IPR036271">
    <property type="entry name" value="Tet_transcr_reg_TetR-rel_C_sf"/>
</dbReference>
<comment type="caution">
    <text evidence="4">The sequence shown here is derived from an EMBL/GenBank/DDBJ whole genome shotgun (WGS) entry which is preliminary data.</text>
</comment>
<dbReference type="InterPro" id="IPR009057">
    <property type="entry name" value="Homeodomain-like_sf"/>
</dbReference>
<dbReference type="InterPro" id="IPR001647">
    <property type="entry name" value="HTH_TetR"/>
</dbReference>
<protein>
    <submittedName>
        <fullName evidence="4">TetR/AcrR family transcriptional regulator</fullName>
    </submittedName>
</protein>
<dbReference type="PRINTS" id="PR00455">
    <property type="entry name" value="HTHTETR"/>
</dbReference>
<evidence type="ECO:0000259" key="3">
    <source>
        <dbReference type="PROSITE" id="PS50977"/>
    </source>
</evidence>
<dbReference type="Gene3D" id="1.10.357.10">
    <property type="entry name" value="Tetracycline Repressor, domain 2"/>
    <property type="match status" value="1"/>
</dbReference>
<dbReference type="Pfam" id="PF00440">
    <property type="entry name" value="TetR_N"/>
    <property type="match status" value="1"/>
</dbReference>
<feature type="domain" description="HTH tetR-type" evidence="3">
    <location>
        <begin position="7"/>
        <end position="67"/>
    </location>
</feature>
<dbReference type="AlphaFoldDB" id="A0A660SJ48"/>
<evidence type="ECO:0000256" key="2">
    <source>
        <dbReference type="PROSITE-ProRule" id="PRU00335"/>
    </source>
</evidence>
<dbReference type="PANTHER" id="PTHR30328">
    <property type="entry name" value="TRANSCRIPTIONAL REPRESSOR"/>
    <property type="match status" value="1"/>
</dbReference>
<dbReference type="PANTHER" id="PTHR30328:SF54">
    <property type="entry name" value="HTH-TYPE TRANSCRIPTIONAL REPRESSOR SCO4008"/>
    <property type="match status" value="1"/>
</dbReference>
<dbReference type="SUPFAM" id="SSF48498">
    <property type="entry name" value="Tetracyclin repressor-like, C-terminal domain"/>
    <property type="match status" value="1"/>
</dbReference>